<evidence type="ECO:0000256" key="1">
    <source>
        <dbReference type="SAM" id="Phobius"/>
    </source>
</evidence>
<dbReference type="OrthoDB" id="4682787at2759"/>
<reference evidence="2" key="2">
    <citation type="submission" date="2021-08" db="EMBL/GenBank/DDBJ databases">
        <authorList>
            <person name="Gostincar C."/>
            <person name="Sun X."/>
            <person name="Song Z."/>
            <person name="Gunde-Cimerman N."/>
        </authorList>
    </citation>
    <scope>NUCLEOTIDE SEQUENCE</scope>
    <source>
        <strain evidence="2">EXF-9911</strain>
    </source>
</reference>
<feature type="transmembrane region" description="Helical" evidence="1">
    <location>
        <begin position="58"/>
        <end position="77"/>
    </location>
</feature>
<sequence>MASSIDISGLPNVMDLRSRSSQMLGVSIAFLVPVWVSIALRIYVRVCLAKAFGWDDGIMILAAMSFTSFAALLIVIAEYGYNKTVVEAYTTSDFIGIFNVLTTALEWRACCQEVHFDDTPEEVMVKTSVEDHVDASQCILDHRRHTSRPNSACDRGYIFSKNVSSSTYGHSQLKTGHPVRSAIHKQLNGRLVLRWVTTWESLLL</sequence>
<evidence type="ECO:0008006" key="4">
    <source>
        <dbReference type="Google" id="ProtNLM"/>
    </source>
</evidence>
<dbReference type="Proteomes" id="UP000779574">
    <property type="component" value="Unassembled WGS sequence"/>
</dbReference>
<feature type="transmembrane region" description="Helical" evidence="1">
    <location>
        <begin position="24"/>
        <end position="46"/>
    </location>
</feature>
<name>A0A9P8DY67_AURME</name>
<gene>
    <name evidence="2" type="ORF">KCU76_g18610</name>
</gene>
<keyword evidence="1" id="KW-0812">Transmembrane</keyword>
<comment type="caution">
    <text evidence="2">The sequence shown here is derived from an EMBL/GenBank/DDBJ whole genome shotgun (WGS) entry which is preliminary data.</text>
</comment>
<feature type="non-terminal residue" evidence="2">
    <location>
        <position position="204"/>
    </location>
</feature>
<dbReference type="AlphaFoldDB" id="A0A9P8DY67"/>
<evidence type="ECO:0000313" key="3">
    <source>
        <dbReference type="Proteomes" id="UP000779574"/>
    </source>
</evidence>
<protein>
    <recommendedName>
        <fullName evidence="4">Integral membrane protein</fullName>
    </recommendedName>
</protein>
<dbReference type="EMBL" id="JAHFXF010001675">
    <property type="protein sequence ID" value="KAG9664729.1"/>
    <property type="molecule type" value="Genomic_DNA"/>
</dbReference>
<organism evidence="2 3">
    <name type="scientific">Aureobasidium melanogenum</name>
    <name type="common">Aureobasidium pullulans var. melanogenum</name>
    <dbReference type="NCBI Taxonomy" id="46634"/>
    <lineage>
        <taxon>Eukaryota</taxon>
        <taxon>Fungi</taxon>
        <taxon>Dikarya</taxon>
        <taxon>Ascomycota</taxon>
        <taxon>Pezizomycotina</taxon>
        <taxon>Dothideomycetes</taxon>
        <taxon>Dothideomycetidae</taxon>
        <taxon>Dothideales</taxon>
        <taxon>Saccotheciaceae</taxon>
        <taxon>Aureobasidium</taxon>
    </lineage>
</organism>
<keyword evidence="1" id="KW-1133">Transmembrane helix</keyword>
<proteinExistence type="predicted"/>
<keyword evidence="1" id="KW-0472">Membrane</keyword>
<evidence type="ECO:0000313" key="2">
    <source>
        <dbReference type="EMBL" id="KAG9664729.1"/>
    </source>
</evidence>
<accession>A0A9P8DY67</accession>
<reference evidence="2" key="1">
    <citation type="journal article" date="2021" name="J Fungi (Basel)">
        <title>Virulence traits and population genomics of the black yeast Aureobasidium melanogenum.</title>
        <authorList>
            <person name="Cernosa A."/>
            <person name="Sun X."/>
            <person name="Gostincar C."/>
            <person name="Fang C."/>
            <person name="Gunde-Cimerman N."/>
            <person name="Song Z."/>
        </authorList>
    </citation>
    <scope>NUCLEOTIDE SEQUENCE</scope>
    <source>
        <strain evidence="2">EXF-9911</strain>
    </source>
</reference>